<gene>
    <name evidence="3" type="ORF">RISK_002864</name>
</gene>
<dbReference type="AlphaFoldDB" id="A0A0J1BET6"/>
<evidence type="ECO:0000256" key="1">
    <source>
        <dbReference type="SAM" id="MobiDB-lite"/>
    </source>
</evidence>
<evidence type="ECO:0000256" key="2">
    <source>
        <dbReference type="SAM" id="Phobius"/>
    </source>
</evidence>
<feature type="compositionally biased region" description="Basic and acidic residues" evidence="1">
    <location>
        <begin position="478"/>
        <end position="493"/>
    </location>
</feature>
<dbReference type="Proteomes" id="UP000036367">
    <property type="component" value="Unassembled WGS sequence"/>
</dbReference>
<dbReference type="EMBL" id="LECT01000023">
    <property type="protein sequence ID" value="KLU05102.1"/>
    <property type="molecule type" value="Genomic_DNA"/>
</dbReference>
<comment type="caution">
    <text evidence="3">The sequence shown here is derived from an EMBL/GenBank/DDBJ whole genome shotgun (WGS) entry which is preliminary data.</text>
</comment>
<name>A0A0J1BET6_RHOIS</name>
<keyword evidence="2" id="KW-1133">Transmembrane helix</keyword>
<dbReference type="RefSeq" id="WP_047814462.1">
    <property type="nucleotide sequence ID" value="NZ_LECT01000023.1"/>
</dbReference>
<dbReference type="STRING" id="595434.RISK_002864"/>
<keyword evidence="4" id="KW-1185">Reference proteome</keyword>
<reference evidence="3" key="1">
    <citation type="submission" date="2015-05" db="EMBL/GenBank/DDBJ databases">
        <title>Permanent draft genome of Rhodopirellula islandicus K833.</title>
        <authorList>
            <person name="Kizina J."/>
            <person name="Richter M."/>
            <person name="Glockner F.O."/>
            <person name="Harder J."/>
        </authorList>
    </citation>
    <scope>NUCLEOTIDE SEQUENCE [LARGE SCALE GENOMIC DNA]</scope>
    <source>
        <strain evidence="3">K833</strain>
    </source>
</reference>
<keyword evidence="2" id="KW-0812">Transmembrane</keyword>
<organism evidence="3 4">
    <name type="scientific">Rhodopirellula islandica</name>
    <dbReference type="NCBI Taxonomy" id="595434"/>
    <lineage>
        <taxon>Bacteria</taxon>
        <taxon>Pseudomonadati</taxon>
        <taxon>Planctomycetota</taxon>
        <taxon>Planctomycetia</taxon>
        <taxon>Pirellulales</taxon>
        <taxon>Pirellulaceae</taxon>
        <taxon>Rhodopirellula</taxon>
    </lineage>
</organism>
<accession>A0A0J1BET6</accession>
<feature type="region of interest" description="Disordered" evidence="1">
    <location>
        <begin position="455"/>
        <end position="493"/>
    </location>
</feature>
<sequence>MAARDDSVIRGSLIACLIFLVLSLALNFFLWSWGDTQAETAAGANERLQARGNELQTMQSEATLMKAMLGVGGLSQAQFDQLTSSTGGDPEIEAIEQNFARDMALFGPEVDPQNRNYPALPEFLVNAIRNRNVQYSQARDEATQIRSQADSDIEVARKAQEVAEQSRDDANKKLETEQSKFAEDRQQMKLTTERTSDSLQKKITEFTTYRNKVTAEINELQQLETRLSSTIENQRQELVRLRSTNFESTQGLISYVYRDGNVVTINLGSADELTPGVTFGVIDGDETRLQDAKIKATIQVTKLLGDHRAEARVVAFPEIRYPIIPGDQIYSPFWSPGRRVKIALMDNIDIDDDSRPDTTEISSMIRAAGAEVAAILRTDGTQEGTFDSSVRFLVIGESERLDDQADNASEIEAVGKAKAKATENGVTIIPAWKLQAYLKTIDDSLTTPLGSAVRGRDFAPEKSTAPQSLPNSLPKIFTEQKDRVQRNNEILRP</sequence>
<protein>
    <submittedName>
        <fullName evidence="3">Uncharacterized protein</fullName>
    </submittedName>
</protein>
<evidence type="ECO:0000313" key="3">
    <source>
        <dbReference type="EMBL" id="KLU05102.1"/>
    </source>
</evidence>
<dbReference type="PATRIC" id="fig|595434.4.peg.2731"/>
<feature type="region of interest" description="Disordered" evidence="1">
    <location>
        <begin position="162"/>
        <end position="196"/>
    </location>
</feature>
<proteinExistence type="predicted"/>
<evidence type="ECO:0000313" key="4">
    <source>
        <dbReference type="Proteomes" id="UP000036367"/>
    </source>
</evidence>
<feature type="transmembrane region" description="Helical" evidence="2">
    <location>
        <begin position="12"/>
        <end position="33"/>
    </location>
</feature>
<dbReference type="OrthoDB" id="230112at2"/>
<keyword evidence="2" id="KW-0472">Membrane</keyword>